<feature type="compositionally biased region" description="Low complexity" evidence="1">
    <location>
        <begin position="330"/>
        <end position="340"/>
    </location>
</feature>
<feature type="region of interest" description="Disordered" evidence="1">
    <location>
        <begin position="293"/>
        <end position="340"/>
    </location>
</feature>
<dbReference type="Pfam" id="PF13473">
    <property type="entry name" value="Cupredoxin_1"/>
    <property type="match status" value="1"/>
</dbReference>
<proteinExistence type="predicted"/>
<feature type="transmembrane region" description="Helical" evidence="2">
    <location>
        <begin position="118"/>
        <end position="138"/>
    </location>
</feature>
<evidence type="ECO:0000256" key="2">
    <source>
        <dbReference type="SAM" id="Phobius"/>
    </source>
</evidence>
<accession>A0ABV6C1M4</accession>
<dbReference type="Proteomes" id="UP001589788">
    <property type="component" value="Unassembled WGS sequence"/>
</dbReference>
<reference evidence="4 5" key="1">
    <citation type="submission" date="2024-09" db="EMBL/GenBank/DDBJ databases">
        <authorList>
            <person name="Sun Q."/>
            <person name="Mori K."/>
        </authorList>
    </citation>
    <scope>NUCLEOTIDE SEQUENCE [LARGE SCALE GENOMIC DNA]</scope>
    <source>
        <strain evidence="4 5">JCM 15389</strain>
    </source>
</reference>
<dbReference type="PANTHER" id="PTHR36507">
    <property type="entry name" value="BLL1555 PROTEIN"/>
    <property type="match status" value="1"/>
</dbReference>
<dbReference type="Gene3D" id="2.60.40.420">
    <property type="entry name" value="Cupredoxins - blue copper proteins"/>
    <property type="match status" value="1"/>
</dbReference>
<feature type="transmembrane region" description="Helical" evidence="2">
    <location>
        <begin position="219"/>
        <end position="238"/>
    </location>
</feature>
<evidence type="ECO:0000259" key="3">
    <source>
        <dbReference type="Pfam" id="PF13473"/>
    </source>
</evidence>
<dbReference type="InterPro" id="IPR028096">
    <property type="entry name" value="EfeO_Cupredoxin"/>
</dbReference>
<gene>
    <name evidence="4" type="ORF">ACFFRE_01605</name>
</gene>
<dbReference type="InterPro" id="IPR035668">
    <property type="entry name" value="Amicyanin"/>
</dbReference>
<keyword evidence="2" id="KW-0472">Membrane</keyword>
<dbReference type="InterPro" id="IPR052721">
    <property type="entry name" value="ET_Amicyanin"/>
</dbReference>
<keyword evidence="2" id="KW-0812">Transmembrane</keyword>
<evidence type="ECO:0000256" key="1">
    <source>
        <dbReference type="SAM" id="MobiDB-lite"/>
    </source>
</evidence>
<feature type="transmembrane region" description="Helical" evidence="2">
    <location>
        <begin position="158"/>
        <end position="182"/>
    </location>
</feature>
<dbReference type="PANTHER" id="PTHR36507:SF1">
    <property type="entry name" value="BLL1555 PROTEIN"/>
    <property type="match status" value="1"/>
</dbReference>
<feature type="transmembrane region" description="Helical" evidence="2">
    <location>
        <begin position="245"/>
        <end position="268"/>
    </location>
</feature>
<feature type="transmembrane region" description="Helical" evidence="2">
    <location>
        <begin position="86"/>
        <end position="106"/>
    </location>
</feature>
<organism evidence="4 5">
    <name type="scientific">Aciditerrimonas ferrireducens</name>
    <dbReference type="NCBI Taxonomy" id="667306"/>
    <lineage>
        <taxon>Bacteria</taxon>
        <taxon>Bacillati</taxon>
        <taxon>Actinomycetota</taxon>
        <taxon>Acidimicrobiia</taxon>
        <taxon>Acidimicrobiales</taxon>
        <taxon>Acidimicrobiaceae</taxon>
        <taxon>Aciditerrimonas</taxon>
    </lineage>
</organism>
<feature type="region of interest" description="Disordered" evidence="1">
    <location>
        <begin position="366"/>
        <end position="394"/>
    </location>
</feature>
<evidence type="ECO:0000313" key="5">
    <source>
        <dbReference type="Proteomes" id="UP001589788"/>
    </source>
</evidence>
<comment type="caution">
    <text evidence="4">The sequence shown here is derived from an EMBL/GenBank/DDBJ whole genome shotgun (WGS) entry which is preliminary data.</text>
</comment>
<dbReference type="RefSeq" id="WP_248109217.1">
    <property type="nucleotide sequence ID" value="NZ_JAKHEX010000028.1"/>
</dbReference>
<evidence type="ECO:0000313" key="4">
    <source>
        <dbReference type="EMBL" id="MFC0080852.1"/>
    </source>
</evidence>
<protein>
    <submittedName>
        <fullName evidence="4">Cupredoxin family copper-binding protein</fullName>
    </submittedName>
</protein>
<keyword evidence="5" id="KW-1185">Reference proteome</keyword>
<sequence>MPLSRRRVRQAVGLFWLLDGVLQAQPGFFGPQVWREDIAQAVMGEPPWVRHSIFAAIAVIAAHPALWNALFVAIQLGIGLALLTDRLARPAIVLSALYGFGVWWVGEGFGALPTGFGLLAAGAPGPVVLYPVLCFLAWPRRPGADHDDRPRASDQLPLGRPALVAWGVLWVGGSLLEVPWVYPPGQVLTANLEEASIGSPSWLVHLAAQAGHLVAQAPLATDVLLAVAQVAVGLGVWWRPTRRPALLLALVLAGLFWVFGQDFGGILAPGGSDPSSAPLLALWALALWPPAPASRPTRSRNISSSGPERAPKKGAMAPTTTPAPTPRTPEPAGLSPAAGRRPRGVRLALLPVLAAVALGLAACSSSSSSSKATSSASPAAASSGTSTGTSASSTAPHSFHLVIKNFAFHPADFTVAPGATITVTNEDSVTHTFTARDGAFNTGDIPPGHTVTVTAPTKPGSYPYLCLIHQFMTGVLTVR</sequence>
<name>A0ABV6C1M4_9ACTN</name>
<feature type="domain" description="EfeO-type cupredoxin-like" evidence="3">
    <location>
        <begin position="390"/>
        <end position="478"/>
    </location>
</feature>
<dbReference type="CDD" id="cd13921">
    <property type="entry name" value="Amicyanin"/>
    <property type="match status" value="1"/>
</dbReference>
<keyword evidence="2" id="KW-1133">Transmembrane helix</keyword>
<dbReference type="InterPro" id="IPR008972">
    <property type="entry name" value="Cupredoxin"/>
</dbReference>
<dbReference type="SUPFAM" id="SSF49503">
    <property type="entry name" value="Cupredoxins"/>
    <property type="match status" value="1"/>
</dbReference>
<dbReference type="EMBL" id="JBHLYQ010000007">
    <property type="protein sequence ID" value="MFC0080852.1"/>
    <property type="molecule type" value="Genomic_DNA"/>
</dbReference>
<feature type="transmembrane region" description="Helical" evidence="2">
    <location>
        <begin position="48"/>
        <end position="74"/>
    </location>
</feature>